<feature type="binding site" evidence="12">
    <location>
        <position position="251"/>
    </location>
    <ligand>
        <name>K(+)</name>
        <dbReference type="ChEBI" id="CHEBI:29103"/>
    </ligand>
</feature>
<evidence type="ECO:0000256" key="10">
    <source>
        <dbReference type="ARBA" id="ARBA00022958"/>
    </source>
</evidence>
<proteinExistence type="inferred from homology"/>
<dbReference type="GO" id="GO:0019303">
    <property type="term" value="P:D-ribose catabolic process"/>
    <property type="evidence" value="ECO:0007669"/>
    <property type="project" value="UniProtKB-UniRule"/>
</dbReference>
<comment type="function">
    <text evidence="12">Catalyzes the phosphorylation of ribose at O-5 in a reaction requiring ATP and magnesium. The resulting D-ribose-5-phosphate can then be used either for sythesis of nucleotides, histidine, and tryptophan, or as a component of the pentose phosphate pathway.</text>
</comment>
<evidence type="ECO:0000313" key="14">
    <source>
        <dbReference type="EMBL" id="RJP73514.1"/>
    </source>
</evidence>
<dbReference type="GO" id="GO:0004747">
    <property type="term" value="F:ribokinase activity"/>
    <property type="evidence" value="ECO:0007669"/>
    <property type="project" value="UniProtKB-UniRule"/>
</dbReference>
<keyword evidence="4 12" id="KW-0808">Transferase</keyword>
<dbReference type="SUPFAM" id="SSF53613">
    <property type="entry name" value="Ribokinase-like"/>
    <property type="match status" value="1"/>
</dbReference>
<evidence type="ECO:0000256" key="9">
    <source>
        <dbReference type="ARBA" id="ARBA00022842"/>
    </source>
</evidence>
<evidence type="ECO:0000256" key="4">
    <source>
        <dbReference type="ARBA" id="ARBA00022679"/>
    </source>
</evidence>
<dbReference type="PANTHER" id="PTHR10584">
    <property type="entry name" value="SUGAR KINASE"/>
    <property type="match status" value="1"/>
</dbReference>
<dbReference type="InterPro" id="IPR002173">
    <property type="entry name" value="Carboh/pur_kinase_PfkB_CS"/>
</dbReference>
<dbReference type="Proteomes" id="UP000285961">
    <property type="component" value="Unassembled WGS sequence"/>
</dbReference>
<dbReference type="GO" id="GO:0005737">
    <property type="term" value="C:cytoplasm"/>
    <property type="evidence" value="ECO:0007669"/>
    <property type="project" value="UniProtKB-SubCell"/>
</dbReference>
<dbReference type="InterPro" id="IPR011877">
    <property type="entry name" value="Ribokinase"/>
</dbReference>
<keyword evidence="11 12" id="KW-0119">Carbohydrate metabolism</keyword>
<dbReference type="PANTHER" id="PTHR10584:SF166">
    <property type="entry name" value="RIBOKINASE"/>
    <property type="match status" value="1"/>
</dbReference>
<evidence type="ECO:0000256" key="6">
    <source>
        <dbReference type="ARBA" id="ARBA00022741"/>
    </source>
</evidence>
<dbReference type="InterPro" id="IPR011611">
    <property type="entry name" value="PfkB_dom"/>
</dbReference>
<dbReference type="CDD" id="cd01174">
    <property type="entry name" value="ribokinase"/>
    <property type="match status" value="1"/>
</dbReference>
<keyword evidence="7 12" id="KW-0418">Kinase</keyword>
<keyword evidence="8 12" id="KW-0067">ATP-binding</keyword>
<reference evidence="14 15" key="1">
    <citation type="journal article" date="2017" name="ISME J.">
        <title>Energy and carbon metabolisms in a deep terrestrial subsurface fluid microbial community.</title>
        <authorList>
            <person name="Momper L."/>
            <person name="Jungbluth S.P."/>
            <person name="Lee M.D."/>
            <person name="Amend J.P."/>
        </authorList>
    </citation>
    <scope>NUCLEOTIDE SEQUENCE [LARGE SCALE GENOMIC DNA]</scope>
    <source>
        <strain evidence="14">SURF_17</strain>
    </source>
</reference>
<feature type="binding site" evidence="12">
    <location>
        <position position="143"/>
    </location>
    <ligand>
        <name>substrate</name>
    </ligand>
</feature>
<dbReference type="InterPro" id="IPR029056">
    <property type="entry name" value="Ribokinase-like"/>
</dbReference>
<feature type="binding site" evidence="12">
    <location>
        <begin position="42"/>
        <end position="46"/>
    </location>
    <ligand>
        <name>substrate</name>
    </ligand>
</feature>
<evidence type="ECO:0000313" key="15">
    <source>
        <dbReference type="Proteomes" id="UP000285961"/>
    </source>
</evidence>
<dbReference type="Gene3D" id="3.40.1190.20">
    <property type="match status" value="1"/>
</dbReference>
<dbReference type="EMBL" id="QZKI01000026">
    <property type="protein sequence ID" value="RJP73514.1"/>
    <property type="molecule type" value="Genomic_DNA"/>
</dbReference>
<dbReference type="EC" id="2.7.1.15" evidence="2 12"/>
<gene>
    <name evidence="12 14" type="primary">rbsK</name>
    <name evidence="14" type="ORF">C4532_04170</name>
</gene>
<feature type="binding site" evidence="12">
    <location>
        <begin position="225"/>
        <end position="230"/>
    </location>
    <ligand>
        <name>ATP</name>
        <dbReference type="ChEBI" id="CHEBI:30616"/>
    </ligand>
</feature>
<protein>
    <recommendedName>
        <fullName evidence="3 12">Ribokinase</fullName>
        <shortName evidence="12">RK</shortName>
        <ecNumber evidence="2 12">2.7.1.15</ecNumber>
    </recommendedName>
</protein>
<dbReference type="PRINTS" id="PR00990">
    <property type="entry name" value="RIBOKINASE"/>
</dbReference>
<feature type="binding site" evidence="12">
    <location>
        <begin position="256"/>
        <end position="257"/>
    </location>
    <ligand>
        <name>ATP</name>
        <dbReference type="ChEBI" id="CHEBI:30616"/>
    </ligand>
</feature>
<feature type="binding site" evidence="12">
    <location>
        <position position="257"/>
    </location>
    <ligand>
        <name>substrate</name>
    </ligand>
</feature>
<accession>A0A419F4T8</accession>
<dbReference type="GO" id="GO:0046872">
    <property type="term" value="F:metal ion binding"/>
    <property type="evidence" value="ECO:0007669"/>
    <property type="project" value="UniProtKB-KW"/>
</dbReference>
<dbReference type="PROSITE" id="PS00584">
    <property type="entry name" value="PFKB_KINASES_2"/>
    <property type="match status" value="1"/>
</dbReference>
<evidence type="ECO:0000256" key="2">
    <source>
        <dbReference type="ARBA" id="ARBA00012035"/>
    </source>
</evidence>
<feature type="binding site" evidence="12">
    <location>
        <position position="189"/>
    </location>
    <ligand>
        <name>ATP</name>
        <dbReference type="ChEBI" id="CHEBI:30616"/>
    </ligand>
</feature>
<dbReference type="AlphaFoldDB" id="A0A419F4T8"/>
<dbReference type="HAMAP" id="MF_01987">
    <property type="entry name" value="Ribokinase"/>
    <property type="match status" value="1"/>
</dbReference>
<evidence type="ECO:0000256" key="11">
    <source>
        <dbReference type="ARBA" id="ARBA00023277"/>
    </source>
</evidence>
<comment type="activity regulation">
    <text evidence="12">Activated by a monovalent cation that binds near, but not in, the active site. The most likely occupant of the site in vivo is potassium. Ion binding induces a conformational change that may alter substrate affinity.</text>
</comment>
<dbReference type="Pfam" id="PF00294">
    <property type="entry name" value="PfkB"/>
    <property type="match status" value="1"/>
</dbReference>
<keyword evidence="10 12" id="KW-0630">Potassium</keyword>
<evidence type="ECO:0000256" key="3">
    <source>
        <dbReference type="ARBA" id="ARBA00016943"/>
    </source>
</evidence>
<comment type="caution">
    <text evidence="12">Lacks conserved residue(s) required for the propagation of feature annotation.</text>
</comment>
<comment type="subcellular location">
    <subcellularLocation>
        <location evidence="12">Cytoplasm</location>
    </subcellularLocation>
</comment>
<dbReference type="UniPathway" id="UPA00916">
    <property type="reaction ID" value="UER00889"/>
</dbReference>
<comment type="similarity">
    <text evidence="1">Belongs to the carbohydrate kinase pfkB family.</text>
</comment>
<keyword evidence="12" id="KW-0963">Cytoplasm</keyword>
<evidence type="ECO:0000256" key="5">
    <source>
        <dbReference type="ARBA" id="ARBA00022723"/>
    </source>
</evidence>
<evidence type="ECO:0000256" key="7">
    <source>
        <dbReference type="ARBA" id="ARBA00022777"/>
    </source>
</evidence>
<evidence type="ECO:0000259" key="13">
    <source>
        <dbReference type="Pfam" id="PF00294"/>
    </source>
</evidence>
<comment type="caution">
    <text evidence="14">The sequence shown here is derived from an EMBL/GenBank/DDBJ whole genome shotgun (WGS) entry which is preliminary data.</text>
</comment>
<comment type="similarity">
    <text evidence="12">Belongs to the carbohydrate kinase PfkB family. Ribokinase subfamily.</text>
</comment>
<feature type="binding site" evidence="12">
    <location>
        <position position="292"/>
    </location>
    <ligand>
        <name>K(+)</name>
        <dbReference type="ChEBI" id="CHEBI:29103"/>
    </ligand>
</feature>
<comment type="catalytic activity">
    <reaction evidence="12">
        <text>D-ribose + ATP = D-ribose 5-phosphate + ADP + H(+)</text>
        <dbReference type="Rhea" id="RHEA:13697"/>
        <dbReference type="ChEBI" id="CHEBI:15378"/>
        <dbReference type="ChEBI" id="CHEBI:30616"/>
        <dbReference type="ChEBI" id="CHEBI:47013"/>
        <dbReference type="ChEBI" id="CHEBI:78346"/>
        <dbReference type="ChEBI" id="CHEBI:456216"/>
        <dbReference type="EC" id="2.7.1.15"/>
    </reaction>
</comment>
<keyword evidence="6 12" id="KW-0547">Nucleotide-binding</keyword>
<dbReference type="InterPro" id="IPR002139">
    <property type="entry name" value="Ribo/fructo_kinase"/>
</dbReference>
<comment type="cofactor">
    <cofactor evidence="12">
        <name>Mg(2+)</name>
        <dbReference type="ChEBI" id="CHEBI:18420"/>
    </cofactor>
    <text evidence="12">Requires a divalent cation, most likely magnesium in vivo, as an electrophilic catalyst to aid phosphoryl group transfer. It is the chelate of the metal and the nucleotide that is the actual substrate.</text>
</comment>
<feature type="binding site" evidence="12">
    <location>
        <position position="290"/>
    </location>
    <ligand>
        <name>K(+)</name>
        <dbReference type="ChEBI" id="CHEBI:29103"/>
    </ligand>
</feature>
<evidence type="ECO:0000256" key="1">
    <source>
        <dbReference type="ARBA" id="ARBA00005380"/>
    </source>
</evidence>
<sequence>MAPERHIVVIGGMNMDLVCKAAVAPRPGETVVGESFYKGLGGKGANQAIMAARLGAPVSFVGRVGDDEFGREMLAAMRANGVSTDYMRVVDGCSSGIALIIVDAKAQNQIVVIPGANDRLEPKDITDAEELIAKSSLMVTQFESPLETVETAINVAAEHGVPVILNPAPVITQKISPSTLKKVQMLVPNETEAEALTGVKQDVPDFAMAAAGSLREIGVERVIVTLGDVGSVIADPQTLKRIPAYKVTPIDTTAAGDAFVGALAAGYFLFDELEMLARFASAAGALAVTKKGSQVSLPSRQDLERFLSQHDSALLSHFQHKPSDNNHDYSP</sequence>
<feature type="binding site" evidence="12">
    <location>
        <position position="296"/>
    </location>
    <ligand>
        <name>K(+)</name>
        <dbReference type="ChEBI" id="CHEBI:29103"/>
    </ligand>
</feature>
<organism evidence="14 15">
    <name type="scientific">Candidatus Abyssobacteria bacterium SURF_17</name>
    <dbReference type="NCBI Taxonomy" id="2093361"/>
    <lineage>
        <taxon>Bacteria</taxon>
        <taxon>Pseudomonadati</taxon>
        <taxon>Candidatus Hydrogenedentota</taxon>
        <taxon>Candidatus Abyssobacteria</taxon>
    </lineage>
</organism>
<evidence type="ECO:0000256" key="8">
    <source>
        <dbReference type="ARBA" id="ARBA00022840"/>
    </source>
</evidence>
<dbReference type="NCBIfam" id="TIGR02152">
    <property type="entry name" value="D_ribokin_bact"/>
    <property type="match status" value="1"/>
</dbReference>
<comment type="subunit">
    <text evidence="12">Homodimer.</text>
</comment>
<name>A0A419F4T8_9BACT</name>
<feature type="binding site" evidence="12">
    <location>
        <position position="287"/>
    </location>
    <ligand>
        <name>K(+)</name>
        <dbReference type="ChEBI" id="CHEBI:29103"/>
    </ligand>
</feature>
<keyword evidence="9 12" id="KW-0460">Magnesium</keyword>
<comment type="pathway">
    <text evidence="12">Carbohydrate metabolism; D-ribose degradation; D-ribose 5-phosphate from beta-D-ribopyranose: step 2/2.</text>
</comment>
<keyword evidence="5 12" id="KW-0479">Metal-binding</keyword>
<feature type="binding site" evidence="12">
    <location>
        <begin position="14"/>
        <end position="16"/>
    </location>
    <ligand>
        <name>substrate</name>
    </ligand>
</feature>
<feature type="active site" description="Proton acceptor" evidence="12">
    <location>
        <position position="257"/>
    </location>
</feature>
<feature type="domain" description="Carbohydrate kinase PfkB" evidence="13">
    <location>
        <begin position="6"/>
        <end position="299"/>
    </location>
</feature>
<dbReference type="GO" id="GO:0005524">
    <property type="term" value="F:ATP binding"/>
    <property type="evidence" value="ECO:0007669"/>
    <property type="project" value="UniProtKB-UniRule"/>
</dbReference>
<feature type="binding site" evidence="12">
    <location>
        <position position="253"/>
    </location>
    <ligand>
        <name>K(+)</name>
        <dbReference type="ChEBI" id="CHEBI:29103"/>
    </ligand>
</feature>
<evidence type="ECO:0000256" key="12">
    <source>
        <dbReference type="HAMAP-Rule" id="MF_01987"/>
    </source>
</evidence>